<proteinExistence type="predicted"/>
<accession>A0A6A7BRW7</accession>
<organism evidence="1 2">
    <name type="scientific">Piedraia hortae CBS 480.64</name>
    <dbReference type="NCBI Taxonomy" id="1314780"/>
    <lineage>
        <taxon>Eukaryota</taxon>
        <taxon>Fungi</taxon>
        <taxon>Dikarya</taxon>
        <taxon>Ascomycota</taxon>
        <taxon>Pezizomycotina</taxon>
        <taxon>Dothideomycetes</taxon>
        <taxon>Dothideomycetidae</taxon>
        <taxon>Capnodiales</taxon>
        <taxon>Piedraiaceae</taxon>
        <taxon>Piedraia</taxon>
    </lineage>
</organism>
<gene>
    <name evidence="1" type="ORF">K470DRAFT_291847</name>
</gene>
<reference evidence="1" key="1">
    <citation type="journal article" date="2020" name="Stud. Mycol.">
        <title>101 Dothideomycetes genomes: a test case for predicting lifestyles and emergence of pathogens.</title>
        <authorList>
            <person name="Haridas S."/>
            <person name="Albert R."/>
            <person name="Binder M."/>
            <person name="Bloem J."/>
            <person name="Labutti K."/>
            <person name="Salamov A."/>
            <person name="Andreopoulos B."/>
            <person name="Baker S."/>
            <person name="Barry K."/>
            <person name="Bills G."/>
            <person name="Bluhm B."/>
            <person name="Cannon C."/>
            <person name="Castanera R."/>
            <person name="Culley D."/>
            <person name="Daum C."/>
            <person name="Ezra D."/>
            <person name="Gonzalez J."/>
            <person name="Henrissat B."/>
            <person name="Kuo A."/>
            <person name="Liang C."/>
            <person name="Lipzen A."/>
            <person name="Lutzoni F."/>
            <person name="Magnuson J."/>
            <person name="Mondo S."/>
            <person name="Nolan M."/>
            <person name="Ohm R."/>
            <person name="Pangilinan J."/>
            <person name="Park H.-J."/>
            <person name="Ramirez L."/>
            <person name="Alfaro M."/>
            <person name="Sun H."/>
            <person name="Tritt A."/>
            <person name="Yoshinaga Y."/>
            <person name="Zwiers L.-H."/>
            <person name="Turgeon B."/>
            <person name="Goodwin S."/>
            <person name="Spatafora J."/>
            <person name="Crous P."/>
            <person name="Grigoriev I."/>
        </authorList>
    </citation>
    <scope>NUCLEOTIDE SEQUENCE</scope>
    <source>
        <strain evidence="1">CBS 480.64</strain>
    </source>
</reference>
<sequence length="89" mass="10246">MKGKDLLLLLDKDQIFAATSYAKSSKAMSARLLRRKLKIWKVVKWLKSLRRRAKRASGGILLLGFLVKDCTVCVPRRTSAYERYMKTAQ</sequence>
<dbReference type="EMBL" id="MU006055">
    <property type="protein sequence ID" value="KAF2857248.1"/>
    <property type="molecule type" value="Genomic_DNA"/>
</dbReference>
<dbReference type="AlphaFoldDB" id="A0A6A7BRW7"/>
<keyword evidence="2" id="KW-1185">Reference proteome</keyword>
<evidence type="ECO:0000313" key="1">
    <source>
        <dbReference type="EMBL" id="KAF2857248.1"/>
    </source>
</evidence>
<protein>
    <submittedName>
        <fullName evidence="1">Uncharacterized protein</fullName>
    </submittedName>
</protein>
<dbReference type="Proteomes" id="UP000799421">
    <property type="component" value="Unassembled WGS sequence"/>
</dbReference>
<evidence type="ECO:0000313" key="2">
    <source>
        <dbReference type="Proteomes" id="UP000799421"/>
    </source>
</evidence>
<name>A0A6A7BRW7_9PEZI</name>